<dbReference type="EMBL" id="JBGBPQ010000021">
    <property type="protein sequence ID" value="KAL1503626.1"/>
    <property type="molecule type" value="Genomic_DNA"/>
</dbReference>
<sequence>MGLGPFELLHSPSAGLQLQTFQCPETTWLAGGTANVAFAARAGAYTVIIVGDDLHLFDDAHAAPILTVGRADGGEHDYTFGELRLRRSPLSAESLKWRLETAEFILASHSYTAPPGLVSMHHMMDFQVALRPIHSVSHRNSGLLAHTCPSTLDANGKPTCVHSDCESIPAESVLFNQVNRTLYRFLMESCSVDKDAATRRSPCSPPTSDDACRATGFPIVSARAACRPLAESAAFDSCVYDCCVTANAEFCQGLALESNEAASEFIDELILDGRFVNSPPPAHPPSPPSVPPPPPPSSPPPPPPATPRHPPLREAPSPPSHPADAATPASPSLEIPIIAMIGVACNFILAIACCLCCIHAKRRARVDVKTNKKRHPTIQVVQSFKQKAEQVGASFKKAAGLPTSSRSPLATGKSYRVFDEEFGTQESSDALNTEDPQDEMQNPDRGNTA</sequence>
<feature type="region of interest" description="Disordered" evidence="1">
    <location>
        <begin position="425"/>
        <end position="449"/>
    </location>
</feature>
<name>A0AB34IMI4_PRYPA</name>
<dbReference type="Proteomes" id="UP001515480">
    <property type="component" value="Unassembled WGS sequence"/>
</dbReference>
<protein>
    <submittedName>
        <fullName evidence="3">Uncharacterized protein</fullName>
    </submittedName>
</protein>
<keyword evidence="2" id="KW-0812">Transmembrane</keyword>
<reference evidence="3 4" key="1">
    <citation type="journal article" date="2024" name="Science">
        <title>Giant polyketide synthase enzymes in the biosynthesis of giant marine polyether toxins.</title>
        <authorList>
            <person name="Fallon T.R."/>
            <person name="Shende V.V."/>
            <person name="Wierzbicki I.H."/>
            <person name="Pendleton A.L."/>
            <person name="Watervoot N.F."/>
            <person name="Auber R.P."/>
            <person name="Gonzalez D.J."/>
            <person name="Wisecaver J.H."/>
            <person name="Moore B.S."/>
        </authorList>
    </citation>
    <scope>NUCLEOTIDE SEQUENCE [LARGE SCALE GENOMIC DNA]</scope>
    <source>
        <strain evidence="3 4">12B1</strain>
    </source>
</reference>
<feature type="transmembrane region" description="Helical" evidence="2">
    <location>
        <begin position="337"/>
        <end position="360"/>
    </location>
</feature>
<keyword evidence="4" id="KW-1185">Reference proteome</keyword>
<evidence type="ECO:0000313" key="3">
    <source>
        <dbReference type="EMBL" id="KAL1503626.1"/>
    </source>
</evidence>
<evidence type="ECO:0000256" key="2">
    <source>
        <dbReference type="SAM" id="Phobius"/>
    </source>
</evidence>
<comment type="caution">
    <text evidence="3">The sequence shown here is derived from an EMBL/GenBank/DDBJ whole genome shotgun (WGS) entry which is preliminary data.</text>
</comment>
<feature type="region of interest" description="Disordered" evidence="1">
    <location>
        <begin position="276"/>
        <end position="328"/>
    </location>
</feature>
<dbReference type="AlphaFoldDB" id="A0AB34IMI4"/>
<evidence type="ECO:0000256" key="1">
    <source>
        <dbReference type="SAM" id="MobiDB-lite"/>
    </source>
</evidence>
<keyword evidence="2" id="KW-0472">Membrane</keyword>
<keyword evidence="2" id="KW-1133">Transmembrane helix</keyword>
<evidence type="ECO:0000313" key="4">
    <source>
        <dbReference type="Proteomes" id="UP001515480"/>
    </source>
</evidence>
<organism evidence="3 4">
    <name type="scientific">Prymnesium parvum</name>
    <name type="common">Toxic golden alga</name>
    <dbReference type="NCBI Taxonomy" id="97485"/>
    <lineage>
        <taxon>Eukaryota</taxon>
        <taxon>Haptista</taxon>
        <taxon>Haptophyta</taxon>
        <taxon>Prymnesiophyceae</taxon>
        <taxon>Prymnesiales</taxon>
        <taxon>Prymnesiaceae</taxon>
        <taxon>Prymnesium</taxon>
    </lineage>
</organism>
<feature type="compositionally biased region" description="Pro residues" evidence="1">
    <location>
        <begin position="278"/>
        <end position="309"/>
    </location>
</feature>
<proteinExistence type="predicted"/>
<accession>A0AB34IMI4</accession>
<gene>
    <name evidence="3" type="ORF">AB1Y20_012102</name>
</gene>